<dbReference type="EMBL" id="BKCP01004960">
    <property type="protein sequence ID" value="GER35085.1"/>
    <property type="molecule type" value="Genomic_DNA"/>
</dbReference>
<name>A0A5A7PQ83_STRAF</name>
<reference evidence="3" key="1">
    <citation type="journal article" date="2019" name="Curr. Biol.">
        <title>Genome Sequence of Striga asiatica Provides Insight into the Evolution of Plant Parasitism.</title>
        <authorList>
            <person name="Yoshida S."/>
            <person name="Kim S."/>
            <person name="Wafula E.K."/>
            <person name="Tanskanen J."/>
            <person name="Kim Y.M."/>
            <person name="Honaas L."/>
            <person name="Yang Z."/>
            <person name="Spallek T."/>
            <person name="Conn C.E."/>
            <person name="Ichihashi Y."/>
            <person name="Cheong K."/>
            <person name="Cui S."/>
            <person name="Der J.P."/>
            <person name="Gundlach H."/>
            <person name="Jiao Y."/>
            <person name="Hori C."/>
            <person name="Ishida J.K."/>
            <person name="Kasahara H."/>
            <person name="Kiba T."/>
            <person name="Kim M.S."/>
            <person name="Koo N."/>
            <person name="Laohavisit A."/>
            <person name="Lee Y.H."/>
            <person name="Lumba S."/>
            <person name="McCourt P."/>
            <person name="Mortimer J.C."/>
            <person name="Mutuku J.M."/>
            <person name="Nomura T."/>
            <person name="Sasaki-Sekimoto Y."/>
            <person name="Seto Y."/>
            <person name="Wang Y."/>
            <person name="Wakatake T."/>
            <person name="Sakakibara H."/>
            <person name="Demura T."/>
            <person name="Yamaguchi S."/>
            <person name="Yoneyama K."/>
            <person name="Manabe R.I."/>
            <person name="Nelson D.C."/>
            <person name="Schulman A.H."/>
            <person name="Timko M.P."/>
            <person name="dePamphilis C.W."/>
            <person name="Choi D."/>
            <person name="Shirasu K."/>
        </authorList>
    </citation>
    <scope>NUCLEOTIDE SEQUENCE [LARGE SCALE GENOMIC DNA]</scope>
    <source>
        <strain evidence="3">cv. UVA1</strain>
    </source>
</reference>
<gene>
    <name evidence="2" type="ORF">STAS_11346</name>
</gene>
<comment type="caution">
    <text evidence="2">The sequence shown here is derived from an EMBL/GenBank/DDBJ whole genome shotgun (WGS) entry which is preliminary data.</text>
</comment>
<protein>
    <submittedName>
        <fullName evidence="2">RING/U-box superfamily protein</fullName>
    </submittedName>
</protein>
<dbReference type="AlphaFoldDB" id="A0A5A7PQ83"/>
<organism evidence="2 3">
    <name type="scientific">Striga asiatica</name>
    <name type="common">Asiatic witchweed</name>
    <name type="synonym">Buchnera asiatica</name>
    <dbReference type="NCBI Taxonomy" id="4170"/>
    <lineage>
        <taxon>Eukaryota</taxon>
        <taxon>Viridiplantae</taxon>
        <taxon>Streptophyta</taxon>
        <taxon>Embryophyta</taxon>
        <taxon>Tracheophyta</taxon>
        <taxon>Spermatophyta</taxon>
        <taxon>Magnoliopsida</taxon>
        <taxon>eudicotyledons</taxon>
        <taxon>Gunneridae</taxon>
        <taxon>Pentapetalae</taxon>
        <taxon>asterids</taxon>
        <taxon>lamiids</taxon>
        <taxon>Lamiales</taxon>
        <taxon>Orobanchaceae</taxon>
        <taxon>Buchnereae</taxon>
        <taxon>Striga</taxon>
    </lineage>
</organism>
<feature type="transmembrane region" description="Helical" evidence="1">
    <location>
        <begin position="107"/>
        <end position="127"/>
    </location>
</feature>
<accession>A0A5A7PQ83</accession>
<evidence type="ECO:0000313" key="2">
    <source>
        <dbReference type="EMBL" id="GER35085.1"/>
    </source>
</evidence>
<feature type="transmembrane region" description="Helical" evidence="1">
    <location>
        <begin position="158"/>
        <end position="174"/>
    </location>
</feature>
<keyword evidence="3" id="KW-1185">Reference proteome</keyword>
<evidence type="ECO:0000256" key="1">
    <source>
        <dbReference type="SAM" id="Phobius"/>
    </source>
</evidence>
<keyword evidence="1" id="KW-1133">Transmembrane helix</keyword>
<keyword evidence="1" id="KW-0812">Transmembrane</keyword>
<dbReference type="OrthoDB" id="1834288at2759"/>
<dbReference type="Proteomes" id="UP000325081">
    <property type="component" value="Unassembled WGS sequence"/>
</dbReference>
<proteinExistence type="predicted"/>
<evidence type="ECO:0000313" key="3">
    <source>
        <dbReference type="Proteomes" id="UP000325081"/>
    </source>
</evidence>
<sequence>MVTWSFSFLTTVVMDPAFHKFIQQLWKLETLNGIKEWIIEWLIKQQVGEDGMQVIAILVWYIRFLLELADSEKSSRIHLKLTPKARCFCESMFVVTCAVMTHRIQDLYILIAKFCACFHIIPLVNLIGANDNFGFVDCFKALLLEVGLCIGKQYCADYAPLVIAIVLILALYLKD</sequence>
<keyword evidence="1" id="KW-0472">Membrane</keyword>